<dbReference type="GO" id="GO:0016197">
    <property type="term" value="P:endosomal transport"/>
    <property type="evidence" value="ECO:0007669"/>
    <property type="project" value="TreeGrafter"/>
</dbReference>
<name>A0A498JWJ2_MALDO</name>
<keyword evidence="3" id="KW-1185">Reference proteome</keyword>
<dbReference type="GO" id="GO:0005886">
    <property type="term" value="C:plasma membrane"/>
    <property type="evidence" value="ECO:0007669"/>
    <property type="project" value="TreeGrafter"/>
</dbReference>
<dbReference type="EMBL" id="RDQH01000331">
    <property type="protein sequence ID" value="RXH97862.1"/>
    <property type="molecule type" value="Genomic_DNA"/>
</dbReference>
<dbReference type="GO" id="GO:0006897">
    <property type="term" value="P:endocytosis"/>
    <property type="evidence" value="ECO:0007669"/>
    <property type="project" value="TreeGrafter"/>
</dbReference>
<dbReference type="PANTHER" id="PTHR11216:SF161">
    <property type="entry name" value="CALCIUM-BINDING EF HAND FAMILY PROTEIN"/>
    <property type="match status" value="1"/>
</dbReference>
<dbReference type="PANTHER" id="PTHR11216">
    <property type="entry name" value="EH DOMAIN"/>
    <property type="match status" value="1"/>
</dbReference>
<dbReference type="SUPFAM" id="SSF47473">
    <property type="entry name" value="EF-hand"/>
    <property type="match status" value="1"/>
</dbReference>
<dbReference type="STRING" id="3750.A0A498JWJ2"/>
<dbReference type="Proteomes" id="UP000290289">
    <property type="component" value="Chromosome 5"/>
</dbReference>
<dbReference type="GO" id="GO:0005509">
    <property type="term" value="F:calcium ion binding"/>
    <property type="evidence" value="ECO:0007669"/>
    <property type="project" value="InterPro"/>
</dbReference>
<gene>
    <name evidence="2" type="ORF">DVH24_010187</name>
</gene>
<accession>A0A498JWJ2</accession>
<sequence length="107" mass="11812">MASTQNQSAHVDLFDAYFRRADLDRDGRISGNEAVAFFQGSGLPKQVLAQIDEGSSVTAVPIKLKDFKCSIGFKISVNLENLEQLLRSRLSRYFNLQIDEGSSVTAV</sequence>
<dbReference type="Gene3D" id="1.10.238.10">
    <property type="entry name" value="EF-hand"/>
    <property type="match status" value="1"/>
</dbReference>
<feature type="domain" description="EF-hand" evidence="1">
    <location>
        <begin position="9"/>
        <end position="44"/>
    </location>
</feature>
<evidence type="ECO:0000259" key="1">
    <source>
        <dbReference type="PROSITE" id="PS50222"/>
    </source>
</evidence>
<evidence type="ECO:0000313" key="2">
    <source>
        <dbReference type="EMBL" id="RXH97862.1"/>
    </source>
</evidence>
<dbReference type="AlphaFoldDB" id="A0A498JWJ2"/>
<dbReference type="PROSITE" id="PS50222">
    <property type="entry name" value="EF_HAND_2"/>
    <property type="match status" value="1"/>
</dbReference>
<evidence type="ECO:0000313" key="3">
    <source>
        <dbReference type="Proteomes" id="UP000290289"/>
    </source>
</evidence>
<proteinExistence type="predicted"/>
<organism evidence="2 3">
    <name type="scientific">Malus domestica</name>
    <name type="common">Apple</name>
    <name type="synonym">Pyrus malus</name>
    <dbReference type="NCBI Taxonomy" id="3750"/>
    <lineage>
        <taxon>Eukaryota</taxon>
        <taxon>Viridiplantae</taxon>
        <taxon>Streptophyta</taxon>
        <taxon>Embryophyta</taxon>
        <taxon>Tracheophyta</taxon>
        <taxon>Spermatophyta</taxon>
        <taxon>Magnoliopsida</taxon>
        <taxon>eudicotyledons</taxon>
        <taxon>Gunneridae</taxon>
        <taxon>Pentapetalae</taxon>
        <taxon>rosids</taxon>
        <taxon>fabids</taxon>
        <taxon>Rosales</taxon>
        <taxon>Rosaceae</taxon>
        <taxon>Amygdaloideae</taxon>
        <taxon>Maleae</taxon>
        <taxon>Malus</taxon>
    </lineage>
</organism>
<dbReference type="GO" id="GO:0005634">
    <property type="term" value="C:nucleus"/>
    <property type="evidence" value="ECO:0007669"/>
    <property type="project" value="TreeGrafter"/>
</dbReference>
<comment type="caution">
    <text evidence="2">The sequence shown here is derived from an EMBL/GenBank/DDBJ whole genome shotgun (WGS) entry which is preliminary data.</text>
</comment>
<dbReference type="InterPro" id="IPR002048">
    <property type="entry name" value="EF_hand_dom"/>
</dbReference>
<dbReference type="InterPro" id="IPR011992">
    <property type="entry name" value="EF-hand-dom_pair"/>
</dbReference>
<reference evidence="2 3" key="1">
    <citation type="submission" date="2018-10" db="EMBL/GenBank/DDBJ databases">
        <title>A high-quality apple genome assembly.</title>
        <authorList>
            <person name="Hu J."/>
        </authorList>
    </citation>
    <scope>NUCLEOTIDE SEQUENCE [LARGE SCALE GENOMIC DNA]</scope>
    <source>
        <strain evidence="3">cv. HFTH1</strain>
        <tissue evidence="2">Young leaf</tissue>
    </source>
</reference>
<protein>
    <recommendedName>
        <fullName evidence="1">EF-hand domain-containing protein</fullName>
    </recommendedName>
</protein>
<dbReference type="GO" id="GO:0005737">
    <property type="term" value="C:cytoplasm"/>
    <property type="evidence" value="ECO:0007669"/>
    <property type="project" value="TreeGrafter"/>
</dbReference>